<dbReference type="EMBL" id="JAKZMM010000015">
    <property type="protein sequence ID" value="MCJ2380499.1"/>
    <property type="molecule type" value="Genomic_DNA"/>
</dbReference>
<organism evidence="4 5">
    <name type="scientific">Parabacteroides faecalis</name>
    <dbReference type="NCBI Taxonomy" id="2924040"/>
    <lineage>
        <taxon>Bacteria</taxon>
        <taxon>Pseudomonadati</taxon>
        <taxon>Bacteroidota</taxon>
        <taxon>Bacteroidia</taxon>
        <taxon>Bacteroidales</taxon>
        <taxon>Tannerellaceae</taxon>
        <taxon>Parabacteroides</taxon>
    </lineage>
</organism>
<evidence type="ECO:0000313" key="5">
    <source>
        <dbReference type="Proteomes" id="UP001165444"/>
    </source>
</evidence>
<evidence type="ECO:0000259" key="3">
    <source>
        <dbReference type="Pfam" id="PF00294"/>
    </source>
</evidence>
<evidence type="ECO:0000256" key="2">
    <source>
        <dbReference type="ARBA" id="ARBA00022777"/>
    </source>
</evidence>
<dbReference type="InterPro" id="IPR011611">
    <property type="entry name" value="PfkB_dom"/>
</dbReference>
<dbReference type="Gene3D" id="3.40.1190.20">
    <property type="match status" value="1"/>
</dbReference>
<comment type="caution">
    <text evidence="4">The sequence shown here is derived from an EMBL/GenBank/DDBJ whole genome shotgun (WGS) entry which is preliminary data.</text>
</comment>
<evidence type="ECO:0000256" key="1">
    <source>
        <dbReference type="ARBA" id="ARBA00022679"/>
    </source>
</evidence>
<dbReference type="SUPFAM" id="SSF53613">
    <property type="entry name" value="Ribokinase-like"/>
    <property type="match status" value="1"/>
</dbReference>
<dbReference type="PANTHER" id="PTHR10584:SF166">
    <property type="entry name" value="RIBOKINASE"/>
    <property type="match status" value="1"/>
</dbReference>
<keyword evidence="1" id="KW-0808">Transferase</keyword>
<protein>
    <submittedName>
        <fullName evidence="4">PfkB family carbohydrate kinase</fullName>
    </submittedName>
</protein>
<evidence type="ECO:0000313" key="4">
    <source>
        <dbReference type="EMBL" id="MCJ2380499.1"/>
    </source>
</evidence>
<keyword evidence="2 4" id="KW-0418">Kinase</keyword>
<proteinExistence type="predicted"/>
<keyword evidence="5" id="KW-1185">Reference proteome</keyword>
<accession>A0ABT0C0I2</accession>
<dbReference type="PANTHER" id="PTHR10584">
    <property type="entry name" value="SUGAR KINASE"/>
    <property type="match status" value="1"/>
</dbReference>
<name>A0ABT0C0I2_9BACT</name>
<dbReference type="Proteomes" id="UP001165444">
    <property type="component" value="Unassembled WGS sequence"/>
</dbReference>
<feature type="domain" description="Carbohydrate kinase PfkB" evidence="3">
    <location>
        <begin position="26"/>
        <end position="277"/>
    </location>
</feature>
<dbReference type="InterPro" id="IPR029056">
    <property type="entry name" value="Ribokinase-like"/>
</dbReference>
<dbReference type="Pfam" id="PF00294">
    <property type="entry name" value="PfkB"/>
    <property type="match status" value="1"/>
</dbReference>
<reference evidence="4 5" key="1">
    <citation type="submission" date="2022-03" db="EMBL/GenBank/DDBJ databases">
        <title>Parabacteroides sp. nov. isolated from swine feces.</title>
        <authorList>
            <person name="Bak J.E."/>
        </authorList>
    </citation>
    <scope>NUCLEOTIDE SEQUENCE [LARGE SCALE GENOMIC DNA]</scope>
    <source>
        <strain evidence="4 5">AGMB00274</strain>
    </source>
</reference>
<dbReference type="RefSeq" id="WP_243324517.1">
    <property type="nucleotide sequence ID" value="NZ_JAKZMM010000015.1"/>
</dbReference>
<sequence length="299" mass="33710">MNTHELCCIGHITHDKIVTPKRTAHMPGGTSFYFSHAIKQFDDIDYALITALGEEDMHVVDEMRRLGLQVEVMPSRQSVYFENIYGENQDNRTQRVLAKADPFTVDYLQNIEAHIFHLGSLLADDFSLEVVKYLSGKGKLSIDSQGYLREVRGTDVFAVDWQQKHEFLKYATFLKANEQEMYSLTGYNDVEKAAKELHSWGVKEVLLTLGSNGSVIYDGEQFHLIPAYKPTEIVDATGCGDTYMTGYLYCRAKNKSIDEAGRFAAAISTLKIEAMGPFAGTRADIERCMQEAEQTFPSL</sequence>
<gene>
    <name evidence="4" type="ORF">MUN53_07745</name>
</gene>
<dbReference type="GO" id="GO:0016301">
    <property type="term" value="F:kinase activity"/>
    <property type="evidence" value="ECO:0007669"/>
    <property type="project" value="UniProtKB-KW"/>
</dbReference>